<dbReference type="PROSITE" id="PS50222">
    <property type="entry name" value="EF_HAND_2"/>
    <property type="match status" value="2"/>
</dbReference>
<dbReference type="Pfam" id="PF13499">
    <property type="entry name" value="EF-hand_7"/>
    <property type="match status" value="1"/>
</dbReference>
<proteinExistence type="predicted"/>
<dbReference type="PROSITE" id="PS00018">
    <property type="entry name" value="EF_HAND_1"/>
    <property type="match status" value="3"/>
</dbReference>
<protein>
    <submittedName>
        <fullName evidence="5">EF hand/EF-hand domain protein pair</fullName>
    </submittedName>
</protein>
<evidence type="ECO:0000256" key="2">
    <source>
        <dbReference type="ARBA" id="ARBA00022737"/>
    </source>
</evidence>
<dbReference type="EMBL" id="AONH01000013">
    <property type="protein sequence ID" value="KGM87682.1"/>
    <property type="molecule type" value="Genomic_DNA"/>
</dbReference>
<dbReference type="Pfam" id="PF13202">
    <property type="entry name" value="EF-hand_5"/>
    <property type="match status" value="1"/>
</dbReference>
<dbReference type="PANTHER" id="PTHR10827:SF98">
    <property type="entry name" value="45 KDA CALCIUM-BINDING PROTEIN"/>
    <property type="match status" value="1"/>
</dbReference>
<gene>
    <name evidence="5" type="ORF">rosmuc_02419</name>
</gene>
<dbReference type="RefSeq" id="WP_037273606.1">
    <property type="nucleotide sequence ID" value="NZ_KN293980.1"/>
</dbReference>
<keyword evidence="1" id="KW-0479">Metal-binding</keyword>
<name>A0A0A0HIM8_9RHOB</name>
<dbReference type="SMART" id="SM00054">
    <property type="entry name" value="EFh"/>
    <property type="match status" value="4"/>
</dbReference>
<feature type="region of interest" description="Disordered" evidence="3">
    <location>
        <begin position="103"/>
        <end position="135"/>
    </location>
</feature>
<evidence type="ECO:0000256" key="1">
    <source>
        <dbReference type="ARBA" id="ARBA00022723"/>
    </source>
</evidence>
<feature type="domain" description="EF-hand" evidence="4">
    <location>
        <begin position="124"/>
        <end position="152"/>
    </location>
</feature>
<keyword evidence="2" id="KW-0677">Repeat</keyword>
<evidence type="ECO:0000256" key="3">
    <source>
        <dbReference type="SAM" id="MobiDB-lite"/>
    </source>
</evidence>
<dbReference type="Proteomes" id="UP000030021">
    <property type="component" value="Unassembled WGS sequence"/>
</dbReference>
<dbReference type="Pfam" id="PF00036">
    <property type="entry name" value="EF-hand_1"/>
    <property type="match status" value="1"/>
</dbReference>
<reference evidence="5 6" key="1">
    <citation type="submission" date="2013-01" db="EMBL/GenBank/DDBJ databases">
        <authorList>
            <person name="Fiebig A."/>
            <person name="Goeker M."/>
            <person name="Klenk H.-P.P."/>
        </authorList>
    </citation>
    <scope>NUCLEOTIDE SEQUENCE [LARGE SCALE GENOMIC DNA]</scope>
    <source>
        <strain evidence="5 6">DSM 17069</strain>
    </source>
</reference>
<comment type="caution">
    <text evidence="5">The sequence shown here is derived from an EMBL/GenBank/DDBJ whole genome shotgun (WGS) entry which is preliminary data.</text>
</comment>
<dbReference type="SUPFAM" id="SSF47473">
    <property type="entry name" value="EF-hand"/>
    <property type="match status" value="1"/>
</dbReference>
<dbReference type="InterPro" id="IPR011992">
    <property type="entry name" value="EF-hand-dom_pair"/>
</dbReference>
<feature type="domain" description="EF-hand" evidence="4">
    <location>
        <begin position="32"/>
        <end position="67"/>
    </location>
</feature>
<evidence type="ECO:0000313" key="6">
    <source>
        <dbReference type="Proteomes" id="UP000030021"/>
    </source>
</evidence>
<organism evidence="5 6">
    <name type="scientific">Roseovarius mucosus DSM 17069</name>
    <dbReference type="NCBI Taxonomy" id="1288298"/>
    <lineage>
        <taxon>Bacteria</taxon>
        <taxon>Pseudomonadati</taxon>
        <taxon>Pseudomonadota</taxon>
        <taxon>Alphaproteobacteria</taxon>
        <taxon>Rhodobacterales</taxon>
        <taxon>Roseobacteraceae</taxon>
        <taxon>Roseovarius</taxon>
    </lineage>
</organism>
<dbReference type="InterPro" id="IPR018247">
    <property type="entry name" value="EF_Hand_1_Ca_BS"/>
</dbReference>
<dbReference type="STRING" id="215743.ROSMUCSMR3_03105"/>
<dbReference type="PATRIC" id="fig|1288298.3.peg.2431"/>
<dbReference type="InterPro" id="IPR002048">
    <property type="entry name" value="EF_hand_dom"/>
</dbReference>
<dbReference type="eggNOG" id="COG5126">
    <property type="taxonomic scope" value="Bacteria"/>
</dbReference>
<dbReference type="PANTHER" id="PTHR10827">
    <property type="entry name" value="RETICULOCALBIN"/>
    <property type="match status" value="1"/>
</dbReference>
<evidence type="ECO:0000313" key="5">
    <source>
        <dbReference type="EMBL" id="KGM87682.1"/>
    </source>
</evidence>
<accession>A0A0A0HIM8</accession>
<dbReference type="AlphaFoldDB" id="A0A0A0HIM8"/>
<dbReference type="CDD" id="cd00051">
    <property type="entry name" value="EFh"/>
    <property type="match status" value="1"/>
</dbReference>
<dbReference type="GO" id="GO:0005509">
    <property type="term" value="F:calcium ion binding"/>
    <property type="evidence" value="ECO:0007669"/>
    <property type="project" value="InterPro"/>
</dbReference>
<dbReference type="HOGENOM" id="CLU_091273_2_0_5"/>
<dbReference type="Gene3D" id="1.10.238.10">
    <property type="entry name" value="EF-hand"/>
    <property type="match status" value="3"/>
</dbReference>
<feature type="compositionally biased region" description="Basic and acidic residues" evidence="3">
    <location>
        <begin position="103"/>
        <end position="119"/>
    </location>
</feature>
<evidence type="ECO:0000259" key="4">
    <source>
        <dbReference type="PROSITE" id="PS50222"/>
    </source>
</evidence>
<sequence length="163" mass="17929">MHKTVLMVGLTTAILTGGLSVAQADSHMGKMGKGMGMQHSFQELDADADGKITPEEMANHMQARFEGADSDGDGALSKDELVARMTERQAERMAAYADHMIERHDANKDGKLSPDEMQARNKGKMFKKMDTDGDGAISEEEFTEMRGKHGQHHGMMKDKKTSE</sequence>
<dbReference type="OrthoDB" id="5470953at2"/>